<dbReference type="CDD" id="cd08497">
    <property type="entry name" value="MbnE-like"/>
    <property type="match status" value="1"/>
</dbReference>
<dbReference type="AlphaFoldDB" id="A0A7X1E8E0"/>
<keyword evidence="3" id="KW-1185">Reference proteome</keyword>
<dbReference type="EMBL" id="JACHVC010000007">
    <property type="protein sequence ID" value="MBC2606048.1"/>
    <property type="molecule type" value="Genomic_DNA"/>
</dbReference>
<sequence length="665" mass="77924">MIFEKLGLNFLSSRFRKRAWMNSIAIIASFSLVGCGGGEKEEAPAESVSGEGGASLEEAKAYYAEHPEFFTFATPEDIPADIDWEDSSDLPEFASPEAKRGGILFDWQLSYPRTLRVIGPDSNSAFRRYLLDDYGFRVVQPHPNVPGKYYPALAEAWHIDWENKRVYFKLDPKATYSDGVKVTADDYLFMFYFMQQSFHQEPWSTNWYRIGETYTNITKYDDYTISIDVKEAKPDIFRLFEEDVRPVPSHHYKVYDENFTEMYQWTFEPTTGPYVVLPDDVKKGRSIAVTRLDKWWGDDKRFLRNRFNFDKRVFKTIRDMDKALEAFKKGELDFFGLTLPEFWHLKLPNDAQEVQNGYIHKIKFYTEKPRPNWGIWMNKSKPLLDNHDVRVGIAYALNLDLAIDQVFRGDYERANSWGEGYGEYQNKDIKARPFDIDLAMESFAKAGFTKRGPDGILMREDGTRLSIELTNGRPNLRDFVTILKEDAQKAGLEIRIKDLDLMTAFKQMQEKNHEMAVTAYNVSVELYPRFFDFYHSYNALTPDGDPKPTTNNLTITAYPEWDEMIDRYRESNDLEEIKEISLKLQELIHEDAAFIPAFKTTYYRVGLWRWMRYPEGFDTRVSDSWDQFGIMWMDPEVKEETMSAMRRGETFEPVIETFDQYHSTN</sequence>
<dbReference type="SUPFAM" id="SSF53850">
    <property type="entry name" value="Periplasmic binding protein-like II"/>
    <property type="match status" value="1"/>
</dbReference>
<dbReference type="PANTHER" id="PTHR30290">
    <property type="entry name" value="PERIPLASMIC BINDING COMPONENT OF ABC TRANSPORTER"/>
    <property type="match status" value="1"/>
</dbReference>
<evidence type="ECO:0000259" key="1">
    <source>
        <dbReference type="Pfam" id="PF00496"/>
    </source>
</evidence>
<dbReference type="PROSITE" id="PS51257">
    <property type="entry name" value="PROKAR_LIPOPROTEIN"/>
    <property type="match status" value="1"/>
</dbReference>
<protein>
    <submittedName>
        <fullName evidence="2">ABC transporter substrate-binding protein</fullName>
    </submittedName>
</protein>
<dbReference type="Gene3D" id="3.10.105.10">
    <property type="entry name" value="Dipeptide-binding Protein, Domain 3"/>
    <property type="match status" value="1"/>
</dbReference>
<dbReference type="InterPro" id="IPR039424">
    <property type="entry name" value="SBP_5"/>
</dbReference>
<comment type="caution">
    <text evidence="2">The sequence shown here is derived from an EMBL/GenBank/DDBJ whole genome shotgun (WGS) entry which is preliminary data.</text>
</comment>
<feature type="domain" description="Solute-binding protein family 5" evidence="1">
    <location>
        <begin position="148"/>
        <end position="531"/>
    </location>
</feature>
<dbReference type="InterPro" id="IPR000914">
    <property type="entry name" value="SBP_5_dom"/>
</dbReference>
<dbReference type="GO" id="GO:1904680">
    <property type="term" value="F:peptide transmembrane transporter activity"/>
    <property type="evidence" value="ECO:0007669"/>
    <property type="project" value="TreeGrafter"/>
</dbReference>
<reference evidence="2 3" key="1">
    <citation type="submission" date="2020-07" db="EMBL/GenBank/DDBJ databases">
        <authorList>
            <person name="Feng X."/>
        </authorList>
    </citation>
    <scope>NUCLEOTIDE SEQUENCE [LARGE SCALE GENOMIC DNA]</scope>
    <source>
        <strain evidence="2 3">JCM23202</strain>
    </source>
</reference>
<gene>
    <name evidence="2" type="ORF">H5P27_08320</name>
</gene>
<proteinExistence type="predicted"/>
<name>A0A7X1E8E0_9BACT</name>
<evidence type="ECO:0000313" key="2">
    <source>
        <dbReference type="EMBL" id="MBC2606048.1"/>
    </source>
</evidence>
<evidence type="ECO:0000313" key="3">
    <source>
        <dbReference type="Proteomes" id="UP000526501"/>
    </source>
</evidence>
<dbReference type="GO" id="GO:0015833">
    <property type="term" value="P:peptide transport"/>
    <property type="evidence" value="ECO:0007669"/>
    <property type="project" value="TreeGrafter"/>
</dbReference>
<dbReference type="Gene3D" id="3.40.190.10">
    <property type="entry name" value="Periplasmic binding protein-like II"/>
    <property type="match status" value="1"/>
</dbReference>
<dbReference type="Proteomes" id="UP000526501">
    <property type="component" value="Unassembled WGS sequence"/>
</dbReference>
<dbReference type="RefSeq" id="WP_185659932.1">
    <property type="nucleotide sequence ID" value="NZ_CAWPOO010000007.1"/>
</dbReference>
<dbReference type="Pfam" id="PF00496">
    <property type="entry name" value="SBP_bac_5"/>
    <property type="match status" value="1"/>
</dbReference>
<accession>A0A7X1E8E0</accession>
<organism evidence="2 3">
    <name type="scientific">Pelagicoccus albus</name>
    <dbReference type="NCBI Taxonomy" id="415222"/>
    <lineage>
        <taxon>Bacteria</taxon>
        <taxon>Pseudomonadati</taxon>
        <taxon>Verrucomicrobiota</taxon>
        <taxon>Opitutia</taxon>
        <taxon>Puniceicoccales</taxon>
        <taxon>Pelagicoccaceae</taxon>
        <taxon>Pelagicoccus</taxon>
    </lineage>
</organism>